<keyword evidence="2" id="KW-1185">Reference proteome</keyword>
<dbReference type="AlphaFoldDB" id="A0AAD1XQP6"/>
<proteinExistence type="predicted"/>
<evidence type="ECO:0000313" key="2">
    <source>
        <dbReference type="Proteomes" id="UP001295684"/>
    </source>
</evidence>
<evidence type="ECO:0000313" key="1">
    <source>
        <dbReference type="EMBL" id="CAI2377175.1"/>
    </source>
</evidence>
<gene>
    <name evidence="1" type="ORF">ECRASSUSDP1_LOCUS18558</name>
</gene>
<name>A0AAD1XQP6_EUPCR</name>
<comment type="caution">
    <text evidence="1">The sequence shown here is derived from an EMBL/GenBank/DDBJ whole genome shotgun (WGS) entry which is preliminary data.</text>
</comment>
<dbReference type="EMBL" id="CAMPGE010018789">
    <property type="protein sequence ID" value="CAI2377175.1"/>
    <property type="molecule type" value="Genomic_DNA"/>
</dbReference>
<dbReference type="Proteomes" id="UP001295684">
    <property type="component" value="Unassembled WGS sequence"/>
</dbReference>
<reference evidence="1" key="1">
    <citation type="submission" date="2023-07" db="EMBL/GenBank/DDBJ databases">
        <authorList>
            <consortium name="AG Swart"/>
            <person name="Singh M."/>
            <person name="Singh A."/>
            <person name="Seah K."/>
            <person name="Emmerich C."/>
        </authorList>
    </citation>
    <scope>NUCLEOTIDE SEQUENCE</scope>
    <source>
        <strain evidence="1">DP1</strain>
    </source>
</reference>
<accession>A0AAD1XQP6</accession>
<sequence>MKGRGILGVEVLGLSGFSVEEKVKMKEKEIEFEVFKALWLMIRHEKLETVYLNSVSEIEETSSKSLSFVLTKKKEIDFIESLQPFTLPNFKIINLYKLKEKDKRIKDFLSSSFPHKIEKMMAYPFNYANHTFSYYFDNIIKISYKVHKQMVLSNFLINVRQFGRLITAYKHVQEFGLTYCILSTPVVPNLSGTMKNARISTIDFSYSGADYTSDWNKNSQEFENLIEGLGSSEDLRLSLKLILLDDCGIQKHNADEILRNNRLSKIFIHM</sequence>
<protein>
    <submittedName>
        <fullName evidence="1">Uncharacterized protein</fullName>
    </submittedName>
</protein>
<organism evidence="1 2">
    <name type="scientific">Euplotes crassus</name>
    <dbReference type="NCBI Taxonomy" id="5936"/>
    <lineage>
        <taxon>Eukaryota</taxon>
        <taxon>Sar</taxon>
        <taxon>Alveolata</taxon>
        <taxon>Ciliophora</taxon>
        <taxon>Intramacronucleata</taxon>
        <taxon>Spirotrichea</taxon>
        <taxon>Hypotrichia</taxon>
        <taxon>Euplotida</taxon>
        <taxon>Euplotidae</taxon>
        <taxon>Moneuplotes</taxon>
    </lineage>
</organism>